<evidence type="ECO:0000259" key="2">
    <source>
        <dbReference type="Pfam" id="PF24758"/>
    </source>
</evidence>
<evidence type="ECO:0000256" key="1">
    <source>
        <dbReference type="SAM" id="MobiDB-lite"/>
    </source>
</evidence>
<dbReference type="OrthoDB" id="883325at2759"/>
<name>A0A9N7NLF9_STRHE</name>
<dbReference type="PANTHER" id="PTHR31639:SF42">
    <property type="entry name" value="OS02G0160200 PROTEIN"/>
    <property type="match status" value="1"/>
</dbReference>
<dbReference type="InterPro" id="IPR032675">
    <property type="entry name" value="LRR_dom_sf"/>
</dbReference>
<dbReference type="Gene3D" id="3.80.10.10">
    <property type="entry name" value="Ribonuclease Inhibitor"/>
    <property type="match status" value="1"/>
</dbReference>
<gene>
    <name evidence="3" type="ORF">SHERM_29258</name>
</gene>
<accession>A0A9N7NLF9</accession>
<keyword evidence="4" id="KW-1185">Reference proteome</keyword>
<evidence type="ECO:0000313" key="4">
    <source>
        <dbReference type="Proteomes" id="UP001153555"/>
    </source>
</evidence>
<evidence type="ECO:0000313" key="3">
    <source>
        <dbReference type="EMBL" id="CAA0834002.1"/>
    </source>
</evidence>
<comment type="caution">
    <text evidence="3">The sequence shown here is derived from an EMBL/GenBank/DDBJ whole genome shotgun (WGS) entry which is preliminary data.</text>
</comment>
<reference evidence="3" key="1">
    <citation type="submission" date="2019-12" db="EMBL/GenBank/DDBJ databases">
        <authorList>
            <person name="Scholes J."/>
        </authorList>
    </citation>
    <scope>NUCLEOTIDE SEQUENCE</scope>
</reference>
<protein>
    <recommendedName>
        <fullName evidence="2">F-box/LRR-repeat protein 15/At3g58940/PEG3-like LRR domain-containing protein</fullName>
    </recommendedName>
</protein>
<dbReference type="AlphaFoldDB" id="A0A9N7NLF9"/>
<proteinExistence type="predicted"/>
<dbReference type="EMBL" id="CACSLK010027842">
    <property type="protein sequence ID" value="CAA0834002.1"/>
    <property type="molecule type" value="Genomic_DNA"/>
</dbReference>
<dbReference type="SUPFAM" id="SSF52047">
    <property type="entry name" value="RNI-like"/>
    <property type="match status" value="1"/>
</dbReference>
<dbReference type="Proteomes" id="UP001153555">
    <property type="component" value="Unassembled WGS sequence"/>
</dbReference>
<dbReference type="Pfam" id="PF24758">
    <property type="entry name" value="LRR_At5g56370"/>
    <property type="match status" value="1"/>
</dbReference>
<sequence>MALTTTVAELVDSDDEWIDNSGSSSDETTDTKEFPNSVEYSDERMAIDNLMFPISDFESEFNNEDKIEDGQICRGQVNENWIRVEDQSSVKSPQAHLSMRVRVPSLKHTRKIITGSNLCEDPFLDYPRGVCTQLNKLHLCNCKLSRVGSVRFKRLRTLTLEHVQVDGGTLVKILSGCPLLSRLVFKHYVLFNFGRIEGRSIKIDVPNFERIEGHLVLKRYGELRNNIRLSRALKHFELALLFSHLTSLYLQFVILSNESLDLLSLGCPTLASLTLCDCSGFEEFHLASDSVKFLTISTSEILFKGVRICAPNIVRFDFAPIPLTSDTLSFTAHFQYWYSKVTHYSRMDGPDFDVTLWFLKLRRVLKSLSGSQIFLTLQIYGSPLDVPCGAVDGSRLLSDEPPVVVRNLEFTTSSRRESWYSDFMNYLFRVCRPSHVWNSRLVSESARNHRLSKFQFNILLANMSLGTFWRHDLEQVHVRTVNGKIWQLVEWTDLSELRNRTYDGKKWELDLNLISHVLDPCINMVSWFLKLKRMLEALSGSPISLSLRRKGNVSERLTFSTVDSSTSGNDGSSCSGRSWKSCEIGRKTGKFALD</sequence>
<dbReference type="PANTHER" id="PTHR31639">
    <property type="entry name" value="F-BOX PROTEIN-LIKE"/>
    <property type="match status" value="1"/>
</dbReference>
<dbReference type="InterPro" id="IPR055411">
    <property type="entry name" value="LRR_FXL15/At3g58940/PEG3-like"/>
</dbReference>
<feature type="region of interest" description="Disordered" evidence="1">
    <location>
        <begin position="14"/>
        <end position="36"/>
    </location>
</feature>
<organism evidence="3 4">
    <name type="scientific">Striga hermonthica</name>
    <name type="common">Purple witchweed</name>
    <name type="synonym">Buchnera hermonthica</name>
    <dbReference type="NCBI Taxonomy" id="68872"/>
    <lineage>
        <taxon>Eukaryota</taxon>
        <taxon>Viridiplantae</taxon>
        <taxon>Streptophyta</taxon>
        <taxon>Embryophyta</taxon>
        <taxon>Tracheophyta</taxon>
        <taxon>Spermatophyta</taxon>
        <taxon>Magnoliopsida</taxon>
        <taxon>eudicotyledons</taxon>
        <taxon>Gunneridae</taxon>
        <taxon>Pentapetalae</taxon>
        <taxon>asterids</taxon>
        <taxon>lamiids</taxon>
        <taxon>Lamiales</taxon>
        <taxon>Orobanchaceae</taxon>
        <taxon>Buchnereae</taxon>
        <taxon>Striga</taxon>
    </lineage>
</organism>
<feature type="domain" description="F-box/LRR-repeat protein 15/At3g58940/PEG3-like LRR" evidence="2">
    <location>
        <begin position="131"/>
        <end position="202"/>
    </location>
</feature>